<sequence>FDENAPKKKIKKAKEDKFNIELDVKDREIRELKNRMGFLRKEKLELQKTHDNFVRTTDSSVISVEELREKNFLNIFIFRANSLHY</sequence>
<organism evidence="2">
    <name type="scientific">marine sediment metagenome</name>
    <dbReference type="NCBI Taxonomy" id="412755"/>
    <lineage>
        <taxon>unclassified sequences</taxon>
        <taxon>metagenomes</taxon>
        <taxon>ecological metagenomes</taxon>
    </lineage>
</organism>
<dbReference type="AlphaFoldDB" id="X1R5H5"/>
<feature type="non-terminal residue" evidence="2">
    <location>
        <position position="1"/>
    </location>
</feature>
<dbReference type="EMBL" id="BARW01005151">
    <property type="protein sequence ID" value="GAI75967.1"/>
    <property type="molecule type" value="Genomic_DNA"/>
</dbReference>
<name>X1R5H5_9ZZZZ</name>
<proteinExistence type="predicted"/>
<feature type="coiled-coil region" evidence="1">
    <location>
        <begin position="15"/>
        <end position="49"/>
    </location>
</feature>
<reference evidence="2" key="1">
    <citation type="journal article" date="2014" name="Front. Microbiol.">
        <title>High frequency of phylogenetically diverse reductive dehalogenase-homologous genes in deep subseafloor sedimentary metagenomes.</title>
        <authorList>
            <person name="Kawai M."/>
            <person name="Futagami T."/>
            <person name="Toyoda A."/>
            <person name="Takaki Y."/>
            <person name="Nishi S."/>
            <person name="Hori S."/>
            <person name="Arai W."/>
            <person name="Tsubouchi T."/>
            <person name="Morono Y."/>
            <person name="Uchiyama I."/>
            <person name="Ito T."/>
            <person name="Fujiyama A."/>
            <person name="Inagaki F."/>
            <person name="Takami H."/>
        </authorList>
    </citation>
    <scope>NUCLEOTIDE SEQUENCE</scope>
    <source>
        <strain evidence="2">Expedition CK06-06</strain>
    </source>
</reference>
<evidence type="ECO:0000313" key="2">
    <source>
        <dbReference type="EMBL" id="GAI75967.1"/>
    </source>
</evidence>
<comment type="caution">
    <text evidence="2">The sequence shown here is derived from an EMBL/GenBank/DDBJ whole genome shotgun (WGS) entry which is preliminary data.</text>
</comment>
<keyword evidence="1" id="KW-0175">Coiled coil</keyword>
<evidence type="ECO:0000256" key="1">
    <source>
        <dbReference type="SAM" id="Coils"/>
    </source>
</evidence>
<protein>
    <submittedName>
        <fullName evidence="2">Uncharacterized protein</fullName>
    </submittedName>
</protein>
<gene>
    <name evidence="2" type="ORF">S12H4_11461</name>
</gene>
<accession>X1R5H5</accession>